<dbReference type="Proteomes" id="UP001151760">
    <property type="component" value="Unassembled WGS sequence"/>
</dbReference>
<organism evidence="1 2">
    <name type="scientific">Tanacetum coccineum</name>
    <dbReference type="NCBI Taxonomy" id="301880"/>
    <lineage>
        <taxon>Eukaryota</taxon>
        <taxon>Viridiplantae</taxon>
        <taxon>Streptophyta</taxon>
        <taxon>Embryophyta</taxon>
        <taxon>Tracheophyta</taxon>
        <taxon>Spermatophyta</taxon>
        <taxon>Magnoliopsida</taxon>
        <taxon>eudicotyledons</taxon>
        <taxon>Gunneridae</taxon>
        <taxon>Pentapetalae</taxon>
        <taxon>asterids</taxon>
        <taxon>campanulids</taxon>
        <taxon>Asterales</taxon>
        <taxon>Asteraceae</taxon>
        <taxon>Asteroideae</taxon>
        <taxon>Anthemideae</taxon>
        <taxon>Anthemidinae</taxon>
        <taxon>Tanacetum</taxon>
    </lineage>
</organism>
<reference evidence="1" key="1">
    <citation type="journal article" date="2022" name="Int. J. Mol. Sci.">
        <title>Draft Genome of Tanacetum Coccineum: Genomic Comparison of Closely Related Tanacetum-Family Plants.</title>
        <authorList>
            <person name="Yamashiro T."/>
            <person name="Shiraishi A."/>
            <person name="Nakayama K."/>
            <person name="Satake H."/>
        </authorList>
    </citation>
    <scope>NUCLEOTIDE SEQUENCE</scope>
</reference>
<name>A0ABQ5C1W6_9ASTR</name>
<sequence>MMVLYMFSVNHVAMLVIDDEETLILEKLMSIKNVLKKQGLPKVFKKQFDSIKQTRVRSKEQSDSLIDKMNLKSAENEDLKAQIQDKLDLEPLSPMLLQNREAHIYYLKYTQEQADILRGIVEQAKADNTFR</sequence>
<protein>
    <submittedName>
        <fullName evidence="1">Uncharacterized protein</fullName>
    </submittedName>
</protein>
<keyword evidence="2" id="KW-1185">Reference proteome</keyword>
<comment type="caution">
    <text evidence="1">The sequence shown here is derived from an EMBL/GenBank/DDBJ whole genome shotgun (WGS) entry which is preliminary data.</text>
</comment>
<proteinExistence type="predicted"/>
<evidence type="ECO:0000313" key="1">
    <source>
        <dbReference type="EMBL" id="GJT21020.1"/>
    </source>
</evidence>
<gene>
    <name evidence="1" type="ORF">Tco_0890957</name>
</gene>
<evidence type="ECO:0000313" key="2">
    <source>
        <dbReference type="Proteomes" id="UP001151760"/>
    </source>
</evidence>
<reference evidence="1" key="2">
    <citation type="submission" date="2022-01" db="EMBL/GenBank/DDBJ databases">
        <authorList>
            <person name="Yamashiro T."/>
            <person name="Shiraishi A."/>
            <person name="Satake H."/>
            <person name="Nakayama K."/>
        </authorList>
    </citation>
    <scope>NUCLEOTIDE SEQUENCE</scope>
</reference>
<dbReference type="EMBL" id="BQNB010013853">
    <property type="protein sequence ID" value="GJT21020.1"/>
    <property type="molecule type" value="Genomic_DNA"/>
</dbReference>
<accession>A0ABQ5C1W6</accession>